<comment type="caution">
    <text evidence="1">The sequence shown here is derived from an EMBL/GenBank/DDBJ whole genome shotgun (WGS) entry which is preliminary data.</text>
</comment>
<accession>A0AAQ2ERG1</accession>
<evidence type="ECO:0000313" key="2">
    <source>
        <dbReference type="Proteomes" id="UP000305423"/>
    </source>
</evidence>
<evidence type="ECO:0008006" key="3">
    <source>
        <dbReference type="Google" id="ProtNLM"/>
    </source>
</evidence>
<gene>
    <name evidence="1" type="ORF">CWB74_19290</name>
</gene>
<dbReference type="Proteomes" id="UP000305423">
    <property type="component" value="Unassembled WGS sequence"/>
</dbReference>
<proteinExistence type="predicted"/>
<name>A0AAQ2ERG1_PSEO7</name>
<protein>
    <recommendedName>
        <fullName evidence="3">RiboL-PSP-HEPN domain-containing protein</fullName>
    </recommendedName>
</protein>
<reference evidence="2" key="2">
    <citation type="submission" date="2019-06" db="EMBL/GenBank/DDBJ databases">
        <title>Co-occurence of chitin degradation, pigmentation and bioactivity in marine Pseudoalteromonas.</title>
        <authorList>
            <person name="Sonnenschein E.C."/>
            <person name="Bech P.K."/>
        </authorList>
    </citation>
    <scope>NUCLEOTIDE SEQUENCE [LARGE SCALE GENOMIC DNA]</scope>
    <source>
        <strain evidence="2">S1607</strain>
    </source>
</reference>
<evidence type="ECO:0000313" key="1">
    <source>
        <dbReference type="EMBL" id="TMN74272.1"/>
    </source>
</evidence>
<reference evidence="1 2" key="1">
    <citation type="submission" date="2017-12" db="EMBL/GenBank/DDBJ databases">
        <authorList>
            <person name="Paulsen S."/>
            <person name="Gram L.K."/>
        </authorList>
    </citation>
    <scope>NUCLEOTIDE SEQUENCE [LARGE SCALE GENOMIC DNA]</scope>
    <source>
        <strain evidence="1 2">S1607</strain>
    </source>
</reference>
<dbReference type="EMBL" id="PNEL01000058">
    <property type="protein sequence ID" value="TMN74272.1"/>
    <property type="molecule type" value="Genomic_DNA"/>
</dbReference>
<organism evidence="1 2">
    <name type="scientific">Pseudoalteromonas piscicida</name>
    <dbReference type="NCBI Taxonomy" id="43662"/>
    <lineage>
        <taxon>Bacteria</taxon>
        <taxon>Pseudomonadati</taxon>
        <taxon>Pseudomonadota</taxon>
        <taxon>Gammaproteobacteria</taxon>
        <taxon>Alteromonadales</taxon>
        <taxon>Pseudoalteromonadaceae</taxon>
        <taxon>Pseudoalteromonas</taxon>
    </lineage>
</organism>
<sequence>MIPPKVVPRFIEPQQWKQDGDTKQSELLALEPEQKSINLRDYLKLMKDSEEMNIFFNCTRCCETNEINYTPTQEQDLIIVSCEYCKSEYEIMVFSDMECGELLEWEVKDGIKYTEPKAGYYTSHQSIVYNQQEILNTLETIDQQNNTYITRLLFAQAIVNLETYLSDTFRFFVLIDQDKIHKSILNDPNLRKEKFTLEQIIKSPNIARAVVKKEFDKTLFHNLAKVCFIYKNSLGINLPEILDSVDRDYIQKCIEIRHDIVHRNGKDSAGDLNKITKQDVTILVNKVSEIIKQLDSALSEHKNEKHKPFKPDIIPF</sequence>
<dbReference type="AlphaFoldDB" id="A0AAQ2ERG1"/>
<dbReference type="RefSeq" id="WP_045963631.1">
    <property type="nucleotide sequence ID" value="NZ_JXXW01000026.1"/>
</dbReference>